<feature type="domain" description="NodB homology" evidence="2">
    <location>
        <begin position="96"/>
        <end position="322"/>
    </location>
</feature>
<dbReference type="EMBL" id="AWVH01000002">
    <property type="protein sequence ID" value="ERJ94491.1"/>
    <property type="molecule type" value="Genomic_DNA"/>
</dbReference>
<evidence type="ECO:0000259" key="2">
    <source>
        <dbReference type="PROSITE" id="PS51677"/>
    </source>
</evidence>
<dbReference type="PANTHER" id="PTHR34216">
    <property type="match status" value="1"/>
</dbReference>
<sequence length="322" mass="37079">MNTVQKIKKLIKKIPGVKRLLHLRYLLLYEKPGFGTVYMLHRVCPHNPKALHPNEILKISPEFLEKFIIKKQKKYDFISLDCLAEIIHSGIKPERPFICFTLDDGYKDNLEYAAPIFENYKVPYAIYVTTCFPDKTAFLWWFILEDIIIKNSSIKLSNGTVFSAKNKEQKEEAFLDIRAFLLSNSQKEFKKDFYSLLSNYTADIHIDLDKYLLSWSDIRKMSDSPLCTIAAHTKNHSALAQLDEKTALDEIMQGKTELENKIGKPVLHMAYPYGSPAEVSQREYALAKKCGFKTAALSYGGNFRQLNSCNLFTLPRKLLSDL</sequence>
<organism evidence="3 4">
    <name type="scientific">Treponema lecithinolyticum ATCC 700332</name>
    <dbReference type="NCBI Taxonomy" id="1321815"/>
    <lineage>
        <taxon>Bacteria</taxon>
        <taxon>Pseudomonadati</taxon>
        <taxon>Spirochaetota</taxon>
        <taxon>Spirochaetia</taxon>
        <taxon>Spirochaetales</taxon>
        <taxon>Treponemataceae</taxon>
        <taxon>Treponema</taxon>
    </lineage>
</organism>
<dbReference type="Proteomes" id="UP000016649">
    <property type="component" value="Unassembled WGS sequence"/>
</dbReference>
<proteinExistence type="predicted"/>
<dbReference type="PANTHER" id="PTHR34216:SF7">
    <property type="entry name" value="POLY-BETA-1,6-N-ACETYL-D-GLUCOSAMINE N-DEACETYLASE"/>
    <property type="match status" value="1"/>
</dbReference>
<protein>
    <submittedName>
        <fullName evidence="3">Polysaccharide deacetylase</fullName>
    </submittedName>
</protein>
<reference evidence="3 4" key="1">
    <citation type="submission" date="2013-08" db="EMBL/GenBank/DDBJ databases">
        <authorList>
            <person name="Weinstock G."/>
            <person name="Sodergren E."/>
            <person name="Wylie T."/>
            <person name="Fulton L."/>
            <person name="Fulton R."/>
            <person name="Fronick C."/>
            <person name="O'Laughlin M."/>
            <person name="Godfrey J."/>
            <person name="Miner T."/>
            <person name="Herter B."/>
            <person name="Appelbaum E."/>
            <person name="Cordes M."/>
            <person name="Lek S."/>
            <person name="Wollam A."/>
            <person name="Pepin K.H."/>
            <person name="Palsikar V.B."/>
            <person name="Mitreva M."/>
            <person name="Wilson R.K."/>
        </authorList>
    </citation>
    <scope>NUCLEOTIDE SEQUENCE [LARGE SCALE GENOMIC DNA]</scope>
    <source>
        <strain evidence="3 4">ATCC 700332</strain>
    </source>
</reference>
<dbReference type="Gene3D" id="3.20.20.370">
    <property type="entry name" value="Glycoside hydrolase/deacetylase"/>
    <property type="match status" value="1"/>
</dbReference>
<dbReference type="Pfam" id="PF01522">
    <property type="entry name" value="Polysacc_deac_1"/>
    <property type="match status" value="1"/>
</dbReference>
<evidence type="ECO:0000313" key="3">
    <source>
        <dbReference type="EMBL" id="ERJ94491.1"/>
    </source>
</evidence>
<accession>A0ABN0P1M6</accession>
<gene>
    <name evidence="3" type="ORF">HMPREF9193_00024</name>
</gene>
<dbReference type="PROSITE" id="PS51677">
    <property type="entry name" value="NODB"/>
    <property type="match status" value="1"/>
</dbReference>
<evidence type="ECO:0000256" key="1">
    <source>
        <dbReference type="ARBA" id="ARBA00022729"/>
    </source>
</evidence>
<dbReference type="SUPFAM" id="SSF88713">
    <property type="entry name" value="Glycoside hydrolase/deacetylase"/>
    <property type="match status" value="1"/>
</dbReference>
<name>A0ABN0P1M6_TRELE</name>
<keyword evidence="4" id="KW-1185">Reference proteome</keyword>
<dbReference type="InterPro" id="IPR011330">
    <property type="entry name" value="Glyco_hydro/deAcase_b/a-brl"/>
</dbReference>
<dbReference type="InterPro" id="IPR002509">
    <property type="entry name" value="NODB_dom"/>
</dbReference>
<keyword evidence="1" id="KW-0732">Signal</keyword>
<evidence type="ECO:0000313" key="4">
    <source>
        <dbReference type="Proteomes" id="UP000016649"/>
    </source>
</evidence>
<comment type="caution">
    <text evidence="3">The sequence shown here is derived from an EMBL/GenBank/DDBJ whole genome shotgun (WGS) entry which is preliminary data.</text>
</comment>
<dbReference type="InterPro" id="IPR051398">
    <property type="entry name" value="Polysacch_Deacetylase"/>
</dbReference>
<dbReference type="RefSeq" id="WP_021685997.1">
    <property type="nucleotide sequence ID" value="NZ_KI260552.1"/>
</dbReference>